<proteinExistence type="predicted"/>
<evidence type="ECO:0000256" key="1">
    <source>
        <dbReference type="SAM" id="MobiDB-lite"/>
    </source>
</evidence>
<feature type="compositionally biased region" description="Acidic residues" evidence="1">
    <location>
        <begin position="51"/>
        <end position="61"/>
    </location>
</feature>
<feature type="compositionally biased region" description="Basic and acidic residues" evidence="1">
    <location>
        <begin position="92"/>
        <end position="104"/>
    </location>
</feature>
<name>E4Y6S2_OIKDI</name>
<protein>
    <submittedName>
        <fullName evidence="2">Uncharacterized protein</fullName>
    </submittedName>
</protein>
<accession>E4Y6S2</accession>
<dbReference type="EMBL" id="FN654299">
    <property type="protein sequence ID" value="CBY31322.1"/>
    <property type="molecule type" value="Genomic_DNA"/>
</dbReference>
<feature type="compositionally biased region" description="Basic and acidic residues" evidence="1">
    <location>
        <begin position="62"/>
        <end position="84"/>
    </location>
</feature>
<reference evidence="2" key="1">
    <citation type="journal article" date="2010" name="Science">
        <title>Plasticity of animal genome architecture unmasked by rapid evolution of a pelagic tunicate.</title>
        <authorList>
            <person name="Denoeud F."/>
            <person name="Henriet S."/>
            <person name="Mungpakdee S."/>
            <person name="Aury J.M."/>
            <person name="Da Silva C."/>
            <person name="Brinkmann H."/>
            <person name="Mikhaleva J."/>
            <person name="Olsen L.C."/>
            <person name="Jubin C."/>
            <person name="Canestro C."/>
            <person name="Bouquet J.M."/>
            <person name="Danks G."/>
            <person name="Poulain J."/>
            <person name="Campsteijn C."/>
            <person name="Adamski M."/>
            <person name="Cross I."/>
            <person name="Yadetie F."/>
            <person name="Muffato M."/>
            <person name="Louis A."/>
            <person name="Butcher S."/>
            <person name="Tsagkogeorga G."/>
            <person name="Konrad A."/>
            <person name="Singh S."/>
            <person name="Jensen M.F."/>
            <person name="Cong E.H."/>
            <person name="Eikeseth-Otteraa H."/>
            <person name="Noel B."/>
            <person name="Anthouard V."/>
            <person name="Porcel B.M."/>
            <person name="Kachouri-Lafond R."/>
            <person name="Nishino A."/>
            <person name="Ugolini M."/>
            <person name="Chourrout P."/>
            <person name="Nishida H."/>
            <person name="Aasland R."/>
            <person name="Huzurbazar S."/>
            <person name="Westhof E."/>
            <person name="Delsuc F."/>
            <person name="Lehrach H."/>
            <person name="Reinhardt R."/>
            <person name="Weissenbach J."/>
            <person name="Roy S.W."/>
            <person name="Artiguenave F."/>
            <person name="Postlethwait J.H."/>
            <person name="Manak J.R."/>
            <person name="Thompson E.M."/>
            <person name="Jaillon O."/>
            <person name="Du Pasquier L."/>
            <person name="Boudinot P."/>
            <person name="Liberles D.A."/>
            <person name="Volff J.N."/>
            <person name="Philippe H."/>
            <person name="Lenhard B."/>
            <person name="Roest Crollius H."/>
            <person name="Wincker P."/>
            <person name="Chourrout D."/>
        </authorList>
    </citation>
    <scope>NUCLEOTIDE SEQUENCE [LARGE SCALE GENOMIC DNA]</scope>
</reference>
<sequence length="611" mass="69384">MKIFAAFGATVLAQKSPKSPPGGTTTAGTMKPKSPTMTPHMTTTHMHGEDGYTDEYGNMDDGYDHDNMDDYNDTSDHQNGHSDGEYGDEDGDYSHGDSKPMEGECSREAMKDWRHAMEKWQKSYKEWEHMMEHHKENGDMEGYKPDNDESGSGWFDWMGDWGMGGNNNDHNDDGDYYGGGSGDDYYGGSGDNMDNDDGSSFMDGFYEFLEFLGTEEFCQLLPLAVPEYLEPQMWKEQCLFQHKTQMAYSNLIGELMSGMITASEASHGICDLVAMEIENIHNYEPMFATYAGPILKHFQGSCECAVKNVIHFFTDDLSPLSALTCVAEIAQAVNEFDMYGMEYPDTDVFVNSTVPEWIYEQKLENFPNATFFMSWWFENDMQQQDFISNFPWSIEELSKNSGVNASDFAEALIASEQLAVLYSYKLKALGQEEIQDFEGAFYPDLLMKLGLEKTEYLLNADYSFDPMDFVDMSGSAAFAQAFGFDLEVVLGYLSMPYESFDMMKWNIISYYETYVNTMNSRFGNVAIPINKFEKATAEWLSNNFSIDEVKEPGFAEMFIEMHKDDNDQYKPTTGYPSPSRDGHELVSWAVFLDNNSSDICSRNYVNKLKSC</sequence>
<evidence type="ECO:0000313" key="2">
    <source>
        <dbReference type="EMBL" id="CBY31322.1"/>
    </source>
</evidence>
<feature type="region of interest" description="Disordered" evidence="1">
    <location>
        <begin position="14"/>
        <end position="104"/>
    </location>
</feature>
<dbReference type="Proteomes" id="UP000011014">
    <property type="component" value="Unassembled WGS sequence"/>
</dbReference>
<gene>
    <name evidence="2" type="ORF">GSOID_T00025220001</name>
</gene>
<feature type="compositionally biased region" description="Low complexity" evidence="1">
    <location>
        <begin position="29"/>
        <end position="45"/>
    </location>
</feature>
<organism evidence="2">
    <name type="scientific">Oikopleura dioica</name>
    <name type="common">Tunicate</name>
    <dbReference type="NCBI Taxonomy" id="34765"/>
    <lineage>
        <taxon>Eukaryota</taxon>
        <taxon>Metazoa</taxon>
        <taxon>Chordata</taxon>
        <taxon>Tunicata</taxon>
        <taxon>Appendicularia</taxon>
        <taxon>Copelata</taxon>
        <taxon>Oikopleuridae</taxon>
        <taxon>Oikopleura</taxon>
    </lineage>
</organism>
<dbReference type="AlphaFoldDB" id="E4Y6S2"/>